<accession>A0A1H8W4J4</accession>
<feature type="domain" description="DUF1616" evidence="2">
    <location>
        <begin position="15"/>
        <end position="314"/>
    </location>
</feature>
<keyword evidence="1" id="KW-1133">Transmembrane helix</keyword>
<feature type="transmembrane region" description="Helical" evidence="1">
    <location>
        <begin position="7"/>
        <end position="29"/>
    </location>
</feature>
<dbReference type="AlphaFoldDB" id="A0A1H8W4J4"/>
<proteinExistence type="predicted"/>
<dbReference type="RefSeq" id="WP_089827561.1">
    <property type="nucleotide sequence ID" value="NZ_FODV01000023.1"/>
</dbReference>
<evidence type="ECO:0000256" key="1">
    <source>
        <dbReference type="SAM" id="Phobius"/>
    </source>
</evidence>
<feature type="transmembrane region" description="Helical" evidence="1">
    <location>
        <begin position="92"/>
        <end position="111"/>
    </location>
</feature>
<feature type="transmembrane region" description="Helical" evidence="1">
    <location>
        <begin position="160"/>
        <end position="190"/>
    </location>
</feature>
<keyword evidence="1" id="KW-0472">Membrane</keyword>
<organism evidence="3 4">
    <name type="scientific">Halogranum amylolyticum</name>
    <dbReference type="NCBI Taxonomy" id="660520"/>
    <lineage>
        <taxon>Archaea</taxon>
        <taxon>Methanobacteriati</taxon>
        <taxon>Methanobacteriota</taxon>
        <taxon>Stenosarchaea group</taxon>
        <taxon>Halobacteria</taxon>
        <taxon>Halobacteriales</taxon>
        <taxon>Haloferacaceae</taxon>
    </lineage>
</organism>
<evidence type="ECO:0000313" key="4">
    <source>
        <dbReference type="Proteomes" id="UP000199126"/>
    </source>
</evidence>
<dbReference type="InterPro" id="IPR011674">
    <property type="entry name" value="DUF1616"/>
</dbReference>
<dbReference type="OrthoDB" id="82282at2157"/>
<gene>
    <name evidence="3" type="ORF">SAMN04487948_12319</name>
</gene>
<evidence type="ECO:0000313" key="3">
    <source>
        <dbReference type="EMBL" id="SEP22520.1"/>
    </source>
</evidence>
<evidence type="ECO:0000259" key="2">
    <source>
        <dbReference type="Pfam" id="PF07760"/>
    </source>
</evidence>
<keyword evidence="4" id="KW-1185">Reference proteome</keyword>
<feature type="transmembrane region" description="Helical" evidence="1">
    <location>
        <begin position="35"/>
        <end position="55"/>
    </location>
</feature>
<keyword evidence="1" id="KW-0812">Transmembrane</keyword>
<name>A0A1H8W4J4_9EURY</name>
<feature type="transmembrane region" description="Helical" evidence="1">
    <location>
        <begin position="117"/>
        <end position="139"/>
    </location>
</feature>
<dbReference type="EMBL" id="FODV01000023">
    <property type="protein sequence ID" value="SEP22520.1"/>
    <property type="molecule type" value="Genomic_DNA"/>
</dbReference>
<dbReference type="Proteomes" id="UP000199126">
    <property type="component" value="Unassembled WGS sequence"/>
</dbReference>
<reference evidence="4" key="1">
    <citation type="submission" date="2016-10" db="EMBL/GenBank/DDBJ databases">
        <authorList>
            <person name="Varghese N."/>
            <person name="Submissions S."/>
        </authorList>
    </citation>
    <scope>NUCLEOTIDE SEQUENCE [LARGE SCALE GENOMIC DNA]</scope>
    <source>
        <strain evidence="4">CGMCC 1.10121</strain>
    </source>
</reference>
<dbReference type="Pfam" id="PF07760">
    <property type="entry name" value="DUF1616"/>
    <property type="match status" value="1"/>
</dbReference>
<sequence>MTAVYEWIADLFLATVAALAAAGAVYVGLSGPIRILALLPIVLFLPGYAIVSALYPEGMPRLRSRSVRALNRAELDDPTGVSYRRIGPTERVVLALALSLVVLPMTAYALHFTPFGIATLPLVAILSGLTVLFSILAAVRRGFVAADERFTVGSLLPSGMFAGLGGGTYSLLFVASLLVLAASAGVAGLASPAQDQFTETYLVTEQNGNVTTENVGETARNGGTVQLAITNQEGQDVSYTTVVQLEQVQNGQVTNAERVDSFSTAVAAGQTERTPYQVEQSGGDNSRLAFLVYKGDPPSDPSRDNAYRVVHVWLSSPNGQQALAAPSSSGAV</sequence>
<protein>
    <submittedName>
        <fullName evidence="3">Uncharacterized membrane protein</fullName>
    </submittedName>
</protein>